<feature type="domain" description="MATH" evidence="2">
    <location>
        <begin position="266"/>
        <end position="417"/>
    </location>
</feature>
<feature type="domain" description="BTB" evidence="1">
    <location>
        <begin position="28"/>
        <end position="97"/>
    </location>
</feature>
<protein>
    <submittedName>
        <fullName evidence="3">BTBDH-like protein</fullName>
    </submittedName>
</protein>
<sequence>AKMAAVEVHNPDDILKRFSKLLQTGELSDLTLKVDGQRFRCHRLLLCASSDVLNTMLTSRLWPEGQVTLEKHNVLPLLTLADKYNVPSLSRSCLNYMVDACCPATLKYILHWLQYAIICSYKNLEEKCMQFITANFDDAVCLADFHQISRDVLIAFLRQDDLVVSSELHLYSAVKRWFEANIDESSEENDDLFYIVMKYIKFPMIPLKELIRLENDSIASHSKFFLQNIFCALKYHTGTKMDFSEDLLKQLKERERFQPRVYVTETWSTEIIVENVSRLAEGEVRGAFFSTPGSYAEIDQSCHHDWHVMFYPRGVVYSDCQMISWMNCLQNPGGKFQTVRLALSTHCQKRRKFRITVLVMGPCANGEEFVFTAKTTDAIFDSDCTLFNYDNIIPYEEVLKKKSPYKINDSIKLKIVIRPEFQQMKA</sequence>
<name>A0ABY7EQP5_MYAAR</name>
<dbReference type="InterPro" id="IPR056184">
    <property type="entry name" value="TRAF_BTBD17"/>
</dbReference>
<dbReference type="InterPro" id="IPR011705">
    <property type="entry name" value="BACK"/>
</dbReference>
<dbReference type="InterPro" id="IPR000210">
    <property type="entry name" value="BTB/POZ_dom"/>
</dbReference>
<proteinExistence type="predicted"/>
<dbReference type="EMBL" id="CP111019">
    <property type="protein sequence ID" value="WAR11575.1"/>
    <property type="molecule type" value="Genomic_DNA"/>
</dbReference>
<dbReference type="Pfam" id="PF07707">
    <property type="entry name" value="BACK"/>
    <property type="match status" value="1"/>
</dbReference>
<evidence type="ECO:0000259" key="1">
    <source>
        <dbReference type="PROSITE" id="PS50097"/>
    </source>
</evidence>
<dbReference type="Proteomes" id="UP001164746">
    <property type="component" value="Chromosome 8"/>
</dbReference>
<dbReference type="InterPro" id="IPR011333">
    <property type="entry name" value="SKP1/BTB/POZ_sf"/>
</dbReference>
<gene>
    <name evidence="3" type="ORF">MAR_025755</name>
</gene>
<dbReference type="InterPro" id="IPR002083">
    <property type="entry name" value="MATH/TRAF_dom"/>
</dbReference>
<evidence type="ECO:0000313" key="3">
    <source>
        <dbReference type="EMBL" id="WAR11575.1"/>
    </source>
</evidence>
<keyword evidence="4" id="KW-1185">Reference proteome</keyword>
<evidence type="ECO:0000259" key="2">
    <source>
        <dbReference type="PROSITE" id="PS50144"/>
    </source>
</evidence>
<dbReference type="Pfam" id="PF23651">
    <property type="entry name" value="TRAF_BTBD17"/>
    <property type="match status" value="1"/>
</dbReference>
<dbReference type="PROSITE" id="PS50144">
    <property type="entry name" value="MATH"/>
    <property type="match status" value="1"/>
</dbReference>
<dbReference type="PANTHER" id="PTHR24410">
    <property type="entry name" value="HL07962P-RELATED"/>
    <property type="match status" value="1"/>
</dbReference>
<dbReference type="PROSITE" id="PS50097">
    <property type="entry name" value="BTB"/>
    <property type="match status" value="1"/>
</dbReference>
<dbReference type="Gene3D" id="3.30.710.10">
    <property type="entry name" value="Potassium Channel Kv1.1, Chain A"/>
    <property type="match status" value="2"/>
</dbReference>
<dbReference type="PANTHER" id="PTHR24410:SF41">
    <property type="entry name" value="HL07962P"/>
    <property type="match status" value="1"/>
</dbReference>
<feature type="non-terminal residue" evidence="3">
    <location>
        <position position="1"/>
    </location>
</feature>
<reference evidence="3" key="1">
    <citation type="submission" date="2022-11" db="EMBL/GenBank/DDBJ databases">
        <title>Centuries of genome instability and evolution in soft-shell clam transmissible cancer (bioRxiv).</title>
        <authorList>
            <person name="Hart S.F.M."/>
            <person name="Yonemitsu M.A."/>
            <person name="Giersch R.M."/>
            <person name="Beal B.F."/>
            <person name="Arriagada G."/>
            <person name="Davis B.W."/>
            <person name="Ostrander E.A."/>
            <person name="Goff S.P."/>
            <person name="Metzger M.J."/>
        </authorList>
    </citation>
    <scope>NUCLEOTIDE SEQUENCE</scope>
    <source>
        <strain evidence="3">MELC-2E11</strain>
        <tissue evidence="3">Siphon/mantle</tissue>
    </source>
</reference>
<dbReference type="Gene3D" id="1.25.40.420">
    <property type="match status" value="1"/>
</dbReference>
<organism evidence="3 4">
    <name type="scientific">Mya arenaria</name>
    <name type="common">Soft-shell clam</name>
    <dbReference type="NCBI Taxonomy" id="6604"/>
    <lineage>
        <taxon>Eukaryota</taxon>
        <taxon>Metazoa</taxon>
        <taxon>Spiralia</taxon>
        <taxon>Lophotrochozoa</taxon>
        <taxon>Mollusca</taxon>
        <taxon>Bivalvia</taxon>
        <taxon>Autobranchia</taxon>
        <taxon>Heteroconchia</taxon>
        <taxon>Euheterodonta</taxon>
        <taxon>Imparidentia</taxon>
        <taxon>Neoheterodontei</taxon>
        <taxon>Myida</taxon>
        <taxon>Myoidea</taxon>
        <taxon>Myidae</taxon>
        <taxon>Mya</taxon>
    </lineage>
</organism>
<dbReference type="SUPFAM" id="SSF49599">
    <property type="entry name" value="TRAF domain-like"/>
    <property type="match status" value="1"/>
</dbReference>
<dbReference type="CDD" id="cd18493">
    <property type="entry name" value="BACK_BTBD17"/>
    <property type="match status" value="1"/>
</dbReference>
<accession>A0ABY7EQP5</accession>
<dbReference type="SUPFAM" id="SSF54695">
    <property type="entry name" value="POZ domain"/>
    <property type="match status" value="1"/>
</dbReference>
<dbReference type="InterPro" id="IPR051481">
    <property type="entry name" value="BTB-POZ/Galectin-3-binding"/>
</dbReference>
<dbReference type="Pfam" id="PF00651">
    <property type="entry name" value="BTB"/>
    <property type="match status" value="1"/>
</dbReference>
<dbReference type="SMART" id="SM00225">
    <property type="entry name" value="BTB"/>
    <property type="match status" value="1"/>
</dbReference>
<evidence type="ECO:0000313" key="4">
    <source>
        <dbReference type="Proteomes" id="UP001164746"/>
    </source>
</evidence>
<dbReference type="SMART" id="SM00875">
    <property type="entry name" value="BACK"/>
    <property type="match status" value="1"/>
</dbReference>